<dbReference type="GO" id="GO:0046475">
    <property type="term" value="P:glycerophospholipid catabolic process"/>
    <property type="evidence" value="ECO:0007669"/>
    <property type="project" value="TreeGrafter"/>
</dbReference>
<evidence type="ECO:0000256" key="1">
    <source>
        <dbReference type="ARBA" id="ARBA00023098"/>
    </source>
</evidence>
<dbReference type="Pfam" id="PF01734">
    <property type="entry name" value="Patatin"/>
    <property type="match status" value="1"/>
</dbReference>
<feature type="transmembrane region" description="Helical" evidence="3">
    <location>
        <begin position="1017"/>
        <end position="1034"/>
    </location>
</feature>
<dbReference type="PANTHER" id="PTHR10728">
    <property type="entry name" value="CYTOSOLIC PHOSPHOLIPASE A2"/>
    <property type="match status" value="1"/>
</dbReference>
<proteinExistence type="predicted"/>
<organism evidence="5 6">
    <name type="scientific">Alterirhizorhabdus solaris</name>
    <dbReference type="NCBI Taxonomy" id="2529389"/>
    <lineage>
        <taxon>Bacteria</taxon>
        <taxon>Pseudomonadati</taxon>
        <taxon>Pseudomonadota</taxon>
        <taxon>Alphaproteobacteria</taxon>
        <taxon>Sphingomonadales</taxon>
        <taxon>Rhizorhabdaceae</taxon>
        <taxon>Alterirhizorhabdus</taxon>
    </lineage>
</organism>
<dbReference type="PANTHER" id="PTHR10728:SF40">
    <property type="entry name" value="PATATIN FAMILY PROTEIN"/>
    <property type="match status" value="1"/>
</dbReference>
<dbReference type="OrthoDB" id="100544at2"/>
<feature type="region of interest" description="Disordered" evidence="2">
    <location>
        <begin position="463"/>
        <end position="634"/>
    </location>
</feature>
<feature type="compositionally biased region" description="Basic and acidic residues" evidence="2">
    <location>
        <begin position="56"/>
        <end position="78"/>
    </location>
</feature>
<feature type="compositionally biased region" description="Basic and acidic residues" evidence="2">
    <location>
        <begin position="568"/>
        <end position="583"/>
    </location>
</feature>
<accession>A0A558R584</accession>
<reference evidence="5 6" key="1">
    <citation type="submission" date="2019-07" db="EMBL/GenBank/DDBJ databases">
        <title>Sphingomonas solaris sp. nov., isolated from a solar panel from Boston, Massachusetts.</title>
        <authorList>
            <person name="Tanner K."/>
            <person name="Pascual J."/>
            <person name="Mancuso C."/>
            <person name="Pereto J."/>
            <person name="Khalil A."/>
            <person name="Vilanova C."/>
        </authorList>
    </citation>
    <scope>NUCLEOTIDE SEQUENCE [LARGE SCALE GENOMIC DNA]</scope>
    <source>
        <strain evidence="5 6">R4DWN</strain>
    </source>
</reference>
<name>A0A558R584_9SPHN</name>
<feature type="region of interest" description="Disordered" evidence="2">
    <location>
        <begin position="22"/>
        <end position="80"/>
    </location>
</feature>
<feature type="compositionally biased region" description="Basic residues" evidence="2">
    <location>
        <begin position="619"/>
        <end position="633"/>
    </location>
</feature>
<feature type="compositionally biased region" description="Basic residues" evidence="2">
    <location>
        <begin position="586"/>
        <end position="597"/>
    </location>
</feature>
<dbReference type="EMBL" id="VNIM01000032">
    <property type="protein sequence ID" value="TVV74519.1"/>
    <property type="molecule type" value="Genomic_DNA"/>
</dbReference>
<keyword evidence="3" id="KW-1133">Transmembrane helix</keyword>
<dbReference type="GO" id="GO:0004623">
    <property type="term" value="F:phospholipase A2 activity"/>
    <property type="evidence" value="ECO:0007669"/>
    <property type="project" value="TreeGrafter"/>
</dbReference>
<feature type="transmembrane region" description="Helical" evidence="3">
    <location>
        <begin position="985"/>
        <end position="1005"/>
    </location>
</feature>
<keyword evidence="1" id="KW-0443">Lipid metabolism</keyword>
<comment type="caution">
    <text evidence="5">The sequence shown here is derived from an EMBL/GenBank/DDBJ whole genome shotgun (WGS) entry which is preliminary data.</text>
</comment>
<feature type="compositionally biased region" description="Basic and acidic residues" evidence="2">
    <location>
        <begin position="481"/>
        <end position="493"/>
    </location>
</feature>
<feature type="transmembrane region" description="Helical" evidence="3">
    <location>
        <begin position="868"/>
        <end position="889"/>
    </location>
</feature>
<protein>
    <recommendedName>
        <fullName evidence="4">PNPLA domain-containing protein</fullName>
    </recommendedName>
</protein>
<evidence type="ECO:0000313" key="5">
    <source>
        <dbReference type="EMBL" id="TVV74519.1"/>
    </source>
</evidence>
<feature type="transmembrane region" description="Helical" evidence="3">
    <location>
        <begin position="901"/>
        <end position="922"/>
    </location>
</feature>
<evidence type="ECO:0000313" key="6">
    <source>
        <dbReference type="Proteomes" id="UP000318681"/>
    </source>
</evidence>
<feature type="region of interest" description="Disordered" evidence="2">
    <location>
        <begin position="1545"/>
        <end position="1564"/>
    </location>
</feature>
<dbReference type="GO" id="GO:0005829">
    <property type="term" value="C:cytosol"/>
    <property type="evidence" value="ECO:0007669"/>
    <property type="project" value="TreeGrafter"/>
</dbReference>
<feature type="transmembrane region" description="Helical" evidence="3">
    <location>
        <begin position="799"/>
        <end position="818"/>
    </location>
</feature>
<evidence type="ECO:0000256" key="2">
    <source>
        <dbReference type="SAM" id="MobiDB-lite"/>
    </source>
</evidence>
<dbReference type="SUPFAM" id="SSF52151">
    <property type="entry name" value="FabD/lysophospholipase-like"/>
    <property type="match status" value="1"/>
</dbReference>
<dbReference type="Proteomes" id="UP000318681">
    <property type="component" value="Unassembled WGS sequence"/>
</dbReference>
<feature type="domain" description="PNPLA" evidence="4">
    <location>
        <begin position="690"/>
        <end position="745"/>
    </location>
</feature>
<dbReference type="InterPro" id="IPR002641">
    <property type="entry name" value="PNPLA_dom"/>
</dbReference>
<evidence type="ECO:0000256" key="3">
    <source>
        <dbReference type="SAM" id="Phobius"/>
    </source>
</evidence>
<keyword evidence="3" id="KW-0812">Transmembrane</keyword>
<feature type="compositionally biased region" description="Basic and acidic residues" evidence="2">
    <location>
        <begin position="607"/>
        <end position="618"/>
    </location>
</feature>
<gene>
    <name evidence="5" type="ORF">FOY91_09650</name>
</gene>
<keyword evidence="6" id="KW-1185">Reference proteome</keyword>
<dbReference type="InterPro" id="IPR016035">
    <property type="entry name" value="Acyl_Trfase/lysoPLipase"/>
</dbReference>
<sequence length="1592" mass="174675">MAAGAHRAIQRPPLLLERHIDRRQDTGRPCGRVQAGKGPPRGGLGRPGQQPLHVVQRIDGHGGGEARRTRRREVDERAHPHRLARVPHHRLLDRTVILHPVEPVRIPDMRIGDGRAQRGEVGRLAHLIGEHLVADPVERVEAAEPLLHRSCRRRRLEADDHRAGHRPGQLVVQPQPGDTIVAGAEQPFGEAQEARRRERGHRHRIGQPLAELAQLDHRRAAVDEHLRAPVADPPGVAGGAGEADLLERRARGGIDPARGGEADGQAVRVVRRCRGGDEAETIEIGAVAEQAARDDRGIGLLERQEPIDRDRQRHGPLRTMMITPALGRRPLLFQPHRRACRAIRGYVRLDRRRDGWRGLRQRCAGSQHEAGQQRGDMPRASHRILRDKYHRKLRRLHVRVHRNMKSRCRNDCYVFLTPPRRMRILYYESWSGQADRMSQDHADGFAWPHIGGRRKWAGRIGADKAGPARMAGTLGAAGNGRRADVDERPDLRSRPGGTGAASPMAGARRGLRHRDRPDSAGTGSGDARSGRRGPFQIAATRSGAAGRARDACHRHMVRRQGGLGRGPGTDRGERHPASRDEPPRGGARRRRAAHRRGAGGGGARARRLVDRRISDRPAARHAQRRTDRHRRARSGGAAMTFQWFGGTRIPAGLDHGPLIDTAESDYIARRRTAVGRPDPAGVPPAPPIGLALSGGGIRSATFSLGALRSLSRLGLIHRFDYLSTVSGGGYTGAFYASLFTPADLRGANTSPLHPLNTRPDPLGTDIGQAGIRHLRESGRYLLPGGTGDAVRLATISIRGWLAIQLVIGMSLLAFFLCLRVMQALVLHSPWLKRAELWMVEGGFMAWLWPAQWMQGYPLGRTLVLSWFWPFVVMALLIVAALGWAFWLARQDNVPERLWQRLLGPSWLGAIGVAAACLLPPRGPGALDTILLLTGVLAIAAAVAYVLAELCDMAFRARQHGGPTARMPREEEDRVRTRLTDWMTTWVLISLMLAVVALVETIGQTIYSLSFTVEGRGVTLPLAGGAAIVGAIPLLRRVLGWVQSMGKAGDLARRFGRLIAIAAALLLSLAILAFWATVAEYLAWRGGAIGSLDEVSRWAVWQRPATWAFGAGASGEAGLRLLTMGSIAAIFVATAISIGLSFGFLNLSSFSAFYASRLRRAYLGASNVGRTLEGLSADHEDAGDDISLHDYYAPGSGAPLHLLNVTINETRGKGSSLVQRDRKGRPMTLSPAGYIVPTDREERVLIPYHGSGVPGQSRTDLPLSLWVAVSGAAFSTALGSNTSLGFSLLAGLSNLRLGYWWTPLASTRWLIGRPMQWVQRYLVTEFFARFSGIAATRWYLTDGGHFENSGVYELARRRVPLIVACDNGADPDYYFEDIVNLTRKLRIDFDTDLNFLPRAQLDLLLGARSAPRAIFGELSELVRVSKDQSSRGPYAAIARIRAPAKPGRPAYLGTLILLKPRLSGLEMADLLDYHRTNRDFPQQATSDQFFDEAQWESYYRLGITIADHVFAPPPVTPGRRGDPVWSPASLRPIDTATFPWFAEEWSREPQGRQAPPDPSAPEQTVTPITGLIRAALSGLMPRRERGISGRAGI</sequence>
<feature type="transmembrane region" description="Helical" evidence="3">
    <location>
        <begin position="1126"/>
        <end position="1153"/>
    </location>
</feature>
<keyword evidence="3" id="KW-0472">Membrane</keyword>
<dbReference type="Gene3D" id="3.40.1090.10">
    <property type="entry name" value="Cytosolic phospholipase A2 catalytic domain"/>
    <property type="match status" value="2"/>
</dbReference>
<feature type="transmembrane region" description="Helical" evidence="3">
    <location>
        <begin position="830"/>
        <end position="848"/>
    </location>
</feature>
<feature type="transmembrane region" description="Helical" evidence="3">
    <location>
        <begin position="928"/>
        <end position="947"/>
    </location>
</feature>
<evidence type="ECO:0000259" key="4">
    <source>
        <dbReference type="Pfam" id="PF01734"/>
    </source>
</evidence>
<feature type="transmembrane region" description="Helical" evidence="3">
    <location>
        <begin position="1054"/>
        <end position="1075"/>
    </location>
</feature>